<dbReference type="Proteomes" id="UP000001940">
    <property type="component" value="Chromosome III"/>
</dbReference>
<dbReference type="PANTHER" id="PTHR15407:SF40">
    <property type="entry name" value="FUKUTIN"/>
    <property type="match status" value="1"/>
</dbReference>
<dbReference type="WormBase" id="Y22D7AL.11b">
    <property type="protein sequence ID" value="CE54073"/>
    <property type="gene ID" value="WBGene00021249"/>
</dbReference>
<evidence type="ECO:0000313" key="8">
    <source>
        <dbReference type="WormBase" id="Y22D7AL.11a"/>
    </source>
</evidence>
<dbReference type="AlphaFoldDB" id="A0A679L8Q3"/>
<dbReference type="GO" id="GO:0016020">
    <property type="term" value="C:membrane"/>
    <property type="evidence" value="ECO:0007669"/>
    <property type="project" value="UniProtKB-SubCell"/>
</dbReference>
<comment type="subcellular location">
    <subcellularLocation>
        <location evidence="1">Membrane</location>
        <topology evidence="1">Single-pass membrane protein</topology>
    </subcellularLocation>
</comment>
<protein>
    <submittedName>
        <fullName evidence="6">Fukutin</fullName>
    </submittedName>
</protein>
<dbReference type="InterPro" id="IPR009644">
    <property type="entry name" value="FKTN/MNN4/W02B3.4-1"/>
</dbReference>
<sequence>MMSASICWRFLRKRPLVIFICALIGFLLFLSQSPSIFGPPLKSPRPLTDYTGDGFLKEFIPAISCQKWLLGVGKLPVPALLIDVHVLQWIADGNCKNFSVNMSVKIGVNVNLKPKFNAFDQIFDVFYYSNDTSTDYLDFHTQPRKIIPQNFPNIQIGNLLVPTVIPQFLEFWRRAKFQSCRNVSMSERDSLSMVYWKFKILQRFQLTAPKIPSKESVEHLAVLRDEMLQFGIYPFLNGGTFLGWYRECTVIPHTTDMDLAVFSENWNPEFLEFLWSRQSKFRVKRQFGMVNDSFEITVLPKTRFQTLVDVFLLYNEGNKTDGTEYRWAGGTGPDGSKYKYIYPPYDPWCSADLLGHIFWVTCTPEAKVTLEYGPNWHLDQNSLNYAWNAARNSVPNGRFTEKQMKNEVYNIYRL</sequence>
<gene>
    <name evidence="6" type="ORF">CELE_Y22D7AL.11</name>
    <name evidence="6 8 9" type="ORF">Y22D7AL.11</name>
</gene>
<name>A0A679L8Q3_CAEEL</name>
<dbReference type="AGR" id="WB:WBGene00021249"/>
<keyword evidence="2" id="KW-0812">Transmembrane</keyword>
<reference evidence="6" key="2">
    <citation type="submission" date="2003-03" db="EMBL/GenBank/DDBJ databases">
        <authorList>
            <person name="Sulson J.E."/>
            <person name="Waterston R."/>
        </authorList>
    </citation>
    <scope>NUCLEOTIDE SEQUENCE</scope>
    <source>
        <strain evidence="6">Bristol N2</strain>
    </source>
</reference>
<evidence type="ECO:0000313" key="7">
    <source>
        <dbReference type="Proteomes" id="UP000001940"/>
    </source>
</evidence>
<feature type="domain" description="W02B3.4-like N-terminal" evidence="5">
    <location>
        <begin position="64"/>
        <end position="178"/>
    </location>
</feature>
<evidence type="ECO:0000259" key="5">
    <source>
        <dbReference type="Pfam" id="PF24413"/>
    </source>
</evidence>
<keyword evidence="3" id="KW-1133">Transmembrane helix</keyword>
<evidence type="ECO:0000313" key="9">
    <source>
        <dbReference type="WormBase" id="Y22D7AL.11b"/>
    </source>
</evidence>
<dbReference type="OrthoDB" id="444255at2759"/>
<organism evidence="6 7">
    <name type="scientific">Caenorhabditis elegans</name>
    <dbReference type="NCBI Taxonomy" id="6239"/>
    <lineage>
        <taxon>Eukaryota</taxon>
        <taxon>Metazoa</taxon>
        <taxon>Ecdysozoa</taxon>
        <taxon>Nematoda</taxon>
        <taxon>Chromadorea</taxon>
        <taxon>Rhabditida</taxon>
        <taxon>Rhabditina</taxon>
        <taxon>Rhabditomorpha</taxon>
        <taxon>Rhabditoidea</taxon>
        <taxon>Rhabditidae</taxon>
        <taxon>Peloderinae</taxon>
        <taxon>Caenorhabditis</taxon>
    </lineage>
</organism>
<evidence type="ECO:0000256" key="3">
    <source>
        <dbReference type="ARBA" id="ARBA00022989"/>
    </source>
</evidence>
<accession>A0A679L8Q3</accession>
<dbReference type="PANTHER" id="PTHR15407">
    <property type="entry name" value="FUKUTIN-RELATED"/>
    <property type="match status" value="1"/>
</dbReference>
<evidence type="ECO:0000256" key="4">
    <source>
        <dbReference type="ARBA" id="ARBA00023136"/>
    </source>
</evidence>
<proteinExistence type="predicted"/>
<dbReference type="Pfam" id="PF24413">
    <property type="entry name" value="W02B3_4_N"/>
    <property type="match status" value="1"/>
</dbReference>
<evidence type="ECO:0000313" key="6">
    <source>
        <dbReference type="EMBL" id="CAA9991444.1"/>
    </source>
</evidence>
<reference evidence="6" key="3">
    <citation type="submission" date="2024-10" db="EMBL/GenBank/DDBJ databases">
        <authorList>
            <consortium name="WormBase Consortium"/>
            <person name="WormBase"/>
        </authorList>
    </citation>
    <scope>NUCLEOTIDE SEQUENCE</scope>
    <source>
        <strain evidence="6">Bristol N2</strain>
    </source>
</reference>
<keyword evidence="7" id="KW-1185">Reference proteome</keyword>
<dbReference type="EMBL" id="BX284603">
    <property type="protein sequence ID" value="CAA9991444.1"/>
    <property type="molecule type" value="Genomic_DNA"/>
</dbReference>
<reference evidence="6 7" key="1">
    <citation type="journal article" date="1998" name="Science">
        <title>Genome sequence of the nematode C. elegans: a platform for investigating biology.</title>
        <authorList>
            <consortium name="The C. elegans sequencing consortium"/>
            <person name="Sulson J.E."/>
            <person name="Waterston R."/>
        </authorList>
    </citation>
    <scope>NUCLEOTIDE SEQUENCE [LARGE SCALE GENOMIC DNA]</scope>
    <source>
        <strain evidence="6 7">Bristol N2</strain>
    </source>
</reference>
<dbReference type="WormBase" id="Y22D7AL.11a">
    <property type="protein sequence ID" value="CE54073"/>
    <property type="gene ID" value="WBGene00021249"/>
</dbReference>
<dbReference type="EMBL" id="BX284603">
    <property type="protein sequence ID" value="CAA9991445.1"/>
    <property type="molecule type" value="Genomic_DNA"/>
</dbReference>
<dbReference type="InterPro" id="IPR057641">
    <property type="entry name" value="W02B3_4_N"/>
</dbReference>
<keyword evidence="4" id="KW-0472">Membrane</keyword>
<evidence type="ECO:0000256" key="1">
    <source>
        <dbReference type="ARBA" id="ARBA00004167"/>
    </source>
</evidence>
<evidence type="ECO:0000256" key="2">
    <source>
        <dbReference type="ARBA" id="ARBA00022692"/>
    </source>
</evidence>
<dbReference type="FunCoup" id="A0A679L8Q3">
    <property type="interactions" value="1199"/>
</dbReference>